<evidence type="ECO:0000256" key="1">
    <source>
        <dbReference type="SAM" id="MobiDB-lite"/>
    </source>
</evidence>
<keyword evidence="3" id="KW-1185">Reference proteome</keyword>
<feature type="region of interest" description="Disordered" evidence="1">
    <location>
        <begin position="1"/>
        <end position="22"/>
    </location>
</feature>
<evidence type="ECO:0000313" key="2">
    <source>
        <dbReference type="EMBL" id="AEN97305.1"/>
    </source>
</evidence>
<protein>
    <submittedName>
        <fullName evidence="2">Uncharacterized protein</fullName>
    </submittedName>
</protein>
<proteinExistence type="predicted"/>
<dbReference type="Proteomes" id="UP000008178">
    <property type="component" value="Chromosome"/>
</dbReference>
<dbReference type="KEGG" id="rho:RHOM_10980"/>
<sequence>MGIVSGSFSSSEYQQNPKNTQNRYTLRAAKIQGERHFTENDGYGKAWVLA</sequence>
<name>G2SXE8_ROSHA</name>
<dbReference type="HOGENOM" id="CLU_3122254_0_0_9"/>
<dbReference type="STRING" id="585394.RHOM_10980"/>
<accession>G2SXE8</accession>
<organism evidence="2 3">
    <name type="scientific">Roseburia hominis (strain DSM 16839 / JCM 17582 / NCIMB 14029 / A2-183)</name>
    <dbReference type="NCBI Taxonomy" id="585394"/>
    <lineage>
        <taxon>Bacteria</taxon>
        <taxon>Bacillati</taxon>
        <taxon>Bacillota</taxon>
        <taxon>Clostridia</taxon>
        <taxon>Lachnospirales</taxon>
        <taxon>Lachnospiraceae</taxon>
        <taxon>Roseburia</taxon>
    </lineage>
</organism>
<dbReference type="AlphaFoldDB" id="G2SXE8"/>
<dbReference type="EMBL" id="CP003040">
    <property type="protein sequence ID" value="AEN97305.1"/>
    <property type="molecule type" value="Genomic_DNA"/>
</dbReference>
<evidence type="ECO:0000313" key="3">
    <source>
        <dbReference type="Proteomes" id="UP000008178"/>
    </source>
</evidence>
<reference evidence="2 3" key="1">
    <citation type="journal article" date="2015" name="Genome Announc.">
        <title>Complete genome sequence of the human gut symbiont Roseburia hominis.</title>
        <authorList>
            <person name="Travis A.J."/>
            <person name="Kelly D."/>
            <person name="Flint H.J."/>
            <person name="Aminov R.I."/>
        </authorList>
    </citation>
    <scope>NUCLEOTIDE SEQUENCE [LARGE SCALE GENOMIC DNA]</scope>
    <source>
        <strain evidence="3">DSM 16839 / JCM 17582 / NCIMB 14029 / A2-183</strain>
    </source>
</reference>
<gene>
    <name evidence="2" type="ordered locus">RHOM_10980</name>
</gene>